<protein>
    <submittedName>
        <fullName evidence="1">Uncharacterized protein</fullName>
    </submittedName>
</protein>
<keyword evidence="2" id="KW-1185">Reference proteome</keyword>
<organism evidence="1 2">
    <name type="scientific">Lentinula boryana</name>
    <dbReference type="NCBI Taxonomy" id="40481"/>
    <lineage>
        <taxon>Eukaryota</taxon>
        <taxon>Fungi</taxon>
        <taxon>Dikarya</taxon>
        <taxon>Basidiomycota</taxon>
        <taxon>Agaricomycotina</taxon>
        <taxon>Agaricomycetes</taxon>
        <taxon>Agaricomycetidae</taxon>
        <taxon>Agaricales</taxon>
        <taxon>Marasmiineae</taxon>
        <taxon>Omphalotaceae</taxon>
        <taxon>Lentinula</taxon>
    </lineage>
</organism>
<dbReference type="EMBL" id="MU790553">
    <property type="protein sequence ID" value="KAJ3998721.1"/>
    <property type="molecule type" value="Genomic_DNA"/>
</dbReference>
<evidence type="ECO:0000313" key="1">
    <source>
        <dbReference type="EMBL" id="KAJ3998721.1"/>
    </source>
</evidence>
<name>A0ABQ8QJL5_9AGAR</name>
<comment type="caution">
    <text evidence="1">The sequence shown here is derived from an EMBL/GenBank/DDBJ whole genome shotgun (WGS) entry which is preliminary data.</text>
</comment>
<sequence length="251" mass="27301">MILTEYSSSLASNTTAGQSCTLCLHLALLFVPNQSLEETSLLLCPIAALISANKTQYRAMRLILAYLTLGLASAVYAKPVANVVPSDYTSSPVQAIVARKPKFPTKVHTQYLFSKPFGKQKKDNVPINNPTANAAVETILRTFGLTDEIEALNDFRDKKLSPNQEIRFLIVLDVELPTTSTSKSPALRCPCKGTVAISTKDGQQVVTGTLTSTRSRKGIGELDVDDETLEALIEEEKLNSKTLVAKFTPPE</sequence>
<accession>A0ABQ8QJL5</accession>
<evidence type="ECO:0000313" key="2">
    <source>
        <dbReference type="Proteomes" id="UP001163828"/>
    </source>
</evidence>
<proteinExistence type="predicted"/>
<dbReference type="Proteomes" id="UP001163828">
    <property type="component" value="Unassembled WGS sequence"/>
</dbReference>
<reference evidence="1" key="1">
    <citation type="submission" date="2022-08" db="EMBL/GenBank/DDBJ databases">
        <authorList>
            <consortium name="DOE Joint Genome Institute"/>
            <person name="Min B."/>
            <person name="Riley R."/>
            <person name="Sierra-Patev S."/>
            <person name="Naranjo-Ortiz M."/>
            <person name="Looney B."/>
            <person name="Konkel Z."/>
            <person name="Slot J.C."/>
            <person name="Sakamoto Y."/>
            <person name="Steenwyk J.L."/>
            <person name="Rokas A."/>
            <person name="Carro J."/>
            <person name="Camarero S."/>
            <person name="Ferreira P."/>
            <person name="Molpeceres G."/>
            <person name="Ruiz-Duenas F.J."/>
            <person name="Serrano A."/>
            <person name="Henrissat B."/>
            <person name="Drula E."/>
            <person name="Hughes K.W."/>
            <person name="Mata J.L."/>
            <person name="Ishikawa N.K."/>
            <person name="Vargas-Isla R."/>
            <person name="Ushijima S."/>
            <person name="Smith C.A."/>
            <person name="Ahrendt S."/>
            <person name="Andreopoulos W."/>
            <person name="He G."/>
            <person name="Labutti K."/>
            <person name="Lipzen A."/>
            <person name="Ng V."/>
            <person name="Sandor L."/>
            <person name="Barry K."/>
            <person name="Martinez A.T."/>
            <person name="Xiao Y."/>
            <person name="Gibbons J.G."/>
            <person name="Terashima K."/>
            <person name="Hibbett D.S."/>
            <person name="Grigoriev I.V."/>
        </authorList>
    </citation>
    <scope>NUCLEOTIDE SEQUENCE</scope>
    <source>
        <strain evidence="1">TFB10827</strain>
    </source>
</reference>
<gene>
    <name evidence="1" type="ORF">F5050DRAFT_1742779</name>
</gene>